<gene>
    <name evidence="2" type="ORF">L284_03165</name>
</gene>
<dbReference type="Proteomes" id="UP000015527">
    <property type="component" value="Unassembled WGS sequence"/>
</dbReference>
<keyword evidence="3" id="KW-1185">Reference proteome</keyword>
<organism evidence="2 3">
    <name type="scientific">Novosphingobium lindaniclasticum LE124</name>
    <dbReference type="NCBI Taxonomy" id="1096930"/>
    <lineage>
        <taxon>Bacteria</taxon>
        <taxon>Pseudomonadati</taxon>
        <taxon>Pseudomonadota</taxon>
        <taxon>Alphaproteobacteria</taxon>
        <taxon>Sphingomonadales</taxon>
        <taxon>Sphingomonadaceae</taxon>
        <taxon>Novosphingobium</taxon>
    </lineage>
</organism>
<protein>
    <submittedName>
        <fullName evidence="2">Uncharacterized protein</fullName>
    </submittedName>
</protein>
<dbReference type="OrthoDB" id="7511074at2"/>
<accession>T0I0N4</accession>
<dbReference type="PATRIC" id="fig|1096930.3.peg.625"/>
<feature type="signal peptide" evidence="1">
    <location>
        <begin position="1"/>
        <end position="23"/>
    </location>
</feature>
<keyword evidence="1" id="KW-0732">Signal</keyword>
<comment type="caution">
    <text evidence="2">The sequence shown here is derived from an EMBL/GenBank/DDBJ whole genome shotgun (WGS) entry which is preliminary data.</text>
</comment>
<reference evidence="2 3" key="1">
    <citation type="journal article" date="2013" name="Genome Announc.">
        <title>Genome Sequence of Novosphingobium lindaniclasticum LE124T, Isolated from a Hexachlorocyclohexane Dumpsite.</title>
        <authorList>
            <person name="Saxena A."/>
            <person name="Nayyar N."/>
            <person name="Sangwan N."/>
            <person name="Kumari R."/>
            <person name="Khurana J.P."/>
            <person name="Lal R."/>
        </authorList>
    </citation>
    <scope>NUCLEOTIDE SEQUENCE [LARGE SCALE GENOMIC DNA]</scope>
    <source>
        <strain evidence="2 3">LE124</strain>
    </source>
</reference>
<evidence type="ECO:0000313" key="2">
    <source>
        <dbReference type="EMBL" id="EQB18872.1"/>
    </source>
</evidence>
<feature type="chain" id="PRO_5004564106" evidence="1">
    <location>
        <begin position="24"/>
        <end position="97"/>
    </location>
</feature>
<name>T0I0N4_9SPHN</name>
<sequence length="97" mass="9955">MKKVVLLLALGAATMAAAPPKKADGTAADKARCGYTIQQANAAAGHAEPRARSDMQPGMIRAVERKLDGCPVLVSTSGRVMAPPAYSDGPARLAPAR</sequence>
<dbReference type="EMBL" id="ATHL01000028">
    <property type="protein sequence ID" value="EQB18872.1"/>
    <property type="molecule type" value="Genomic_DNA"/>
</dbReference>
<dbReference type="AlphaFoldDB" id="T0I0N4"/>
<dbReference type="RefSeq" id="WP_021232604.1">
    <property type="nucleotide sequence ID" value="NZ_ATHL01000028.1"/>
</dbReference>
<evidence type="ECO:0000313" key="3">
    <source>
        <dbReference type="Proteomes" id="UP000015527"/>
    </source>
</evidence>
<evidence type="ECO:0000256" key="1">
    <source>
        <dbReference type="SAM" id="SignalP"/>
    </source>
</evidence>
<proteinExistence type="predicted"/>